<evidence type="ECO:0000313" key="10">
    <source>
        <dbReference type="Proteomes" id="UP001056035"/>
    </source>
</evidence>
<comment type="similarity">
    <text evidence="1 7">Belongs to the ABC transporter superfamily. ABCF family. Translational throttle EttA subfamily.</text>
</comment>
<keyword evidence="6 7" id="KW-0810">Translation regulation</keyword>
<keyword evidence="7" id="KW-0963">Cytoplasm</keyword>
<dbReference type="Pfam" id="PF00005">
    <property type="entry name" value="ABC_tran"/>
    <property type="match status" value="2"/>
</dbReference>
<dbReference type="SMART" id="SM00382">
    <property type="entry name" value="AAA"/>
    <property type="match status" value="2"/>
</dbReference>
<sequence length="551" mass="61481">MSSQYIFTMHKLTKRVPPDKLLFDNLSLSFFPGAKIGVLGYNGAGKSSLLKIMAGVDDDYRGEAELAPNASVGMLQQEPQLDPEKTVKENVEDGVRETKELLDRFNELAANYSDETADEFAKLQAKIDAADAWNLDTQLEYAMDALRCPPADASVVGLSGGERRRVALCRLLLSAPDLLLLDEPTNHLDADSVAWLEQHLADYKGAVVAVTHDRYFLDNVAGWILELDRGRGIPYEGNYTQWLEAKQKRLEQEDRQDKSRQRQIAAELEWVRTNPKGRRTKSKARLSRYEELVAEEQNQKLEEITIHIPPGPRLGDVVIEAKHLSKGFGDRLLIDDLSFTLPPAGIVGVIGPNGAGKTTLFKMLTGEEEPSSGSIKVGETVDLAYVDQSRDGLDPNKTVWEEISEGHDYIAVGKRELNSRQYVAGFNFKKSDQQKKVGKLSGGERNRVQLAKLLRRGGNLLLLDEPTNDLDVETLSALESALLAFSGCAVVISHDRFFLDRIATHVLAFEGDSQVTWFEGNFEAYEAARRERIGDAADRPHRLTYKKLTRN</sequence>
<reference evidence="9 10" key="1">
    <citation type="submission" date="2022-06" db="EMBL/GenBank/DDBJ databases">
        <title>Paraconexibacter antarcticus.</title>
        <authorList>
            <person name="Kim C.S."/>
        </authorList>
    </citation>
    <scope>NUCLEOTIDE SEQUENCE [LARGE SCALE GENOMIC DNA]</scope>
    <source>
        <strain evidence="9 10">02-257</strain>
    </source>
</reference>
<dbReference type="RefSeq" id="WP_254570949.1">
    <property type="nucleotide sequence ID" value="NZ_CP098502.1"/>
</dbReference>
<feature type="domain" description="ABC transporter" evidence="8">
    <location>
        <begin position="319"/>
        <end position="536"/>
    </location>
</feature>
<dbReference type="EC" id="3.6.1.-" evidence="7"/>
<gene>
    <name evidence="7 9" type="primary">ettA</name>
    <name evidence="9" type="ORF">NBH00_23225</name>
</gene>
<feature type="domain" description="ABC transporter" evidence="8">
    <location>
        <begin position="7"/>
        <end position="255"/>
    </location>
</feature>
<keyword evidence="7" id="KW-0677">Repeat</keyword>
<dbReference type="InterPro" id="IPR003593">
    <property type="entry name" value="AAA+_ATPase"/>
</dbReference>
<protein>
    <recommendedName>
        <fullName evidence="7">Energy-dependent translational throttle protein EttA</fullName>
        <ecNumber evidence="7">3.6.1.-</ecNumber>
    </recommendedName>
    <alternativeName>
        <fullName evidence="7">Translational regulatory factor EttA</fullName>
    </alternativeName>
</protein>
<evidence type="ECO:0000313" key="9">
    <source>
        <dbReference type="EMBL" id="UTI64238.1"/>
    </source>
</evidence>
<keyword evidence="7" id="KW-0694">RNA-binding</keyword>
<dbReference type="InterPro" id="IPR017871">
    <property type="entry name" value="ABC_transporter-like_CS"/>
</dbReference>
<keyword evidence="3 7" id="KW-0699">rRNA-binding</keyword>
<feature type="binding site" evidence="7">
    <location>
        <begin position="351"/>
        <end position="358"/>
    </location>
    <ligand>
        <name>ATP</name>
        <dbReference type="ChEBI" id="CHEBI:30616"/>
        <label>2</label>
    </ligand>
</feature>
<accession>A0ABY5DQE0</accession>
<evidence type="ECO:0000256" key="4">
    <source>
        <dbReference type="ARBA" id="ARBA00022741"/>
    </source>
</evidence>
<comment type="subunit">
    <text evidence="7">Monomer. Probably contacts ribosomal proteins L1, L5, L33 and S7, the 16S and 23S rRNA and the P-site containing tRNA(fMet).</text>
</comment>
<proteinExistence type="inferred from homology"/>
<dbReference type="InterPro" id="IPR032781">
    <property type="entry name" value="ABC_tran_Xtn"/>
</dbReference>
<keyword evidence="5 7" id="KW-0067">ATP-binding</keyword>
<dbReference type="CDD" id="cd03221">
    <property type="entry name" value="ABCF_EF-3"/>
    <property type="match status" value="2"/>
</dbReference>
<organism evidence="9 10">
    <name type="scientific">Paraconexibacter antarcticus</name>
    <dbReference type="NCBI Taxonomy" id="2949664"/>
    <lineage>
        <taxon>Bacteria</taxon>
        <taxon>Bacillati</taxon>
        <taxon>Actinomycetota</taxon>
        <taxon>Thermoleophilia</taxon>
        <taxon>Solirubrobacterales</taxon>
        <taxon>Paraconexibacteraceae</taxon>
        <taxon>Paraconexibacter</taxon>
    </lineage>
</organism>
<dbReference type="PANTHER" id="PTHR43858:SF1">
    <property type="entry name" value="ABC TRANSPORTER-RELATED PROTEIN"/>
    <property type="match status" value="1"/>
</dbReference>
<keyword evidence="10" id="KW-1185">Reference proteome</keyword>
<comment type="subcellular location">
    <subcellularLocation>
        <location evidence="7">Cytoplasm</location>
    </subcellularLocation>
    <text evidence="7">Associates with ribosomes and polysomes.</text>
</comment>
<keyword evidence="7" id="KW-0378">Hydrolase</keyword>
<dbReference type="NCBIfam" id="TIGR03719">
    <property type="entry name" value="ABC_ABC_ChvD"/>
    <property type="match status" value="1"/>
</dbReference>
<dbReference type="InterPro" id="IPR003439">
    <property type="entry name" value="ABC_transporter-like_ATP-bd"/>
</dbReference>
<dbReference type="Gene3D" id="3.40.50.300">
    <property type="entry name" value="P-loop containing nucleotide triphosphate hydrolases"/>
    <property type="match status" value="2"/>
</dbReference>
<dbReference type="InterPro" id="IPR027417">
    <property type="entry name" value="P-loop_NTPase"/>
</dbReference>
<comment type="caution">
    <text evidence="7">Lacks conserved residue(s) required for the propagation of feature annotation.</text>
</comment>
<dbReference type="PANTHER" id="PTHR43858">
    <property type="entry name" value="ENERGY-DEPENDENT TRANSLATIONAL THROTTLE PROTEIN ETTA"/>
    <property type="match status" value="1"/>
</dbReference>
<dbReference type="EMBL" id="CP098502">
    <property type="protein sequence ID" value="UTI64238.1"/>
    <property type="molecule type" value="Genomic_DNA"/>
</dbReference>
<comment type="domain">
    <text evidence="7">The P-site tRNA interaction motif (PtIM domain) probably interacts with the P-site tRNA(fMet) as well as the 23S rRNA.</text>
</comment>
<comment type="catalytic activity">
    <reaction evidence="7">
        <text>ATP + H2O = ADP + phosphate + H(+)</text>
        <dbReference type="Rhea" id="RHEA:13065"/>
        <dbReference type="ChEBI" id="CHEBI:15377"/>
        <dbReference type="ChEBI" id="CHEBI:15378"/>
        <dbReference type="ChEBI" id="CHEBI:30616"/>
        <dbReference type="ChEBI" id="CHEBI:43474"/>
        <dbReference type="ChEBI" id="CHEBI:456216"/>
    </reaction>
</comment>
<feature type="binding site" evidence="7">
    <location>
        <begin position="40"/>
        <end position="47"/>
    </location>
    <ligand>
        <name>ATP</name>
        <dbReference type="ChEBI" id="CHEBI:30616"/>
        <label>1</label>
    </ligand>
</feature>
<feature type="region of interest" description="PtIM" evidence="7">
    <location>
        <begin position="237"/>
        <end position="317"/>
    </location>
</feature>
<keyword evidence="4 7" id="KW-0547">Nucleotide-binding</keyword>
<dbReference type="NCBIfam" id="NF008775">
    <property type="entry name" value="PRK11819.1"/>
    <property type="match status" value="1"/>
</dbReference>
<comment type="domain">
    <text evidence="7">The arm domain is inserted in the first ABC transporter domain. Probably contacts ribosomal protein L1.</text>
</comment>
<dbReference type="PROSITE" id="PS50893">
    <property type="entry name" value="ABC_TRANSPORTER_2"/>
    <property type="match status" value="2"/>
</dbReference>
<name>A0ABY5DQE0_9ACTN</name>
<keyword evidence="7" id="KW-0648">Protein biosynthesis</keyword>
<dbReference type="Pfam" id="PF12848">
    <property type="entry name" value="ABC_tran_Xtn"/>
    <property type="match status" value="1"/>
</dbReference>
<evidence type="ECO:0000256" key="5">
    <source>
        <dbReference type="ARBA" id="ARBA00022840"/>
    </source>
</evidence>
<dbReference type="PROSITE" id="PS00211">
    <property type="entry name" value="ABC_TRANSPORTER_1"/>
    <property type="match status" value="2"/>
</dbReference>
<evidence type="ECO:0000256" key="7">
    <source>
        <dbReference type="HAMAP-Rule" id="MF_00847"/>
    </source>
</evidence>
<evidence type="ECO:0000256" key="3">
    <source>
        <dbReference type="ARBA" id="ARBA00022730"/>
    </source>
</evidence>
<dbReference type="Proteomes" id="UP001056035">
    <property type="component" value="Chromosome"/>
</dbReference>
<evidence type="ECO:0000256" key="6">
    <source>
        <dbReference type="ARBA" id="ARBA00022845"/>
    </source>
</evidence>
<evidence type="ECO:0000259" key="8">
    <source>
        <dbReference type="PROSITE" id="PS50893"/>
    </source>
</evidence>
<evidence type="ECO:0000256" key="2">
    <source>
        <dbReference type="ARBA" id="ARBA00022555"/>
    </source>
</evidence>
<dbReference type="HAMAP" id="MF_00847">
    <property type="entry name" value="EttA"/>
    <property type="match status" value="1"/>
</dbReference>
<comment type="function">
    <text evidence="7">A translation factor that gates the progression of the 70S ribosomal initiation complex (IC, containing tRNA(fMet) in the P-site) into the translation elongation cycle by using a mechanism sensitive to the ATP/ADP ratio. Binds to the 70S ribosome E-site where it modulates the state of the translating ribosome during subunit translocation. ATP hydrolysis probably frees it from the ribosome, which can enter the elongation phase.</text>
</comment>
<dbReference type="InterPro" id="IPR022374">
    <property type="entry name" value="EttA"/>
</dbReference>
<keyword evidence="2 7" id="KW-0820">tRNA-binding</keyword>
<dbReference type="SUPFAM" id="SSF52540">
    <property type="entry name" value="P-loop containing nucleoside triphosphate hydrolases"/>
    <property type="match status" value="2"/>
</dbReference>
<evidence type="ECO:0000256" key="1">
    <source>
        <dbReference type="ARBA" id="ARBA00005868"/>
    </source>
</evidence>